<comment type="subcellular location">
    <subcellularLocation>
        <location evidence="7">Cytoplasm</location>
    </subcellularLocation>
</comment>
<name>D5X4D9_THIK1</name>
<dbReference type="eggNOG" id="COG0513">
    <property type="taxonomic scope" value="Bacteria"/>
</dbReference>
<dbReference type="PROSITE" id="PS51194">
    <property type="entry name" value="HELICASE_CTER"/>
    <property type="match status" value="1"/>
</dbReference>
<reference evidence="13" key="1">
    <citation type="submission" date="2010-04" db="EMBL/GenBank/DDBJ databases">
        <title>Complete sequence of Thiomonas intermedia K12.</title>
        <authorList>
            <consortium name="US DOE Joint Genome Institute"/>
            <person name="Lucas S."/>
            <person name="Copeland A."/>
            <person name="Lapidus A."/>
            <person name="Cheng J.-F."/>
            <person name="Bruce D."/>
            <person name="Goodwin L."/>
            <person name="Pitluck S."/>
            <person name="Davenport K."/>
            <person name="Detter J.C."/>
            <person name="Han C."/>
            <person name="Tapia R."/>
            <person name="Land M."/>
            <person name="Hauser L."/>
            <person name="Kyrpides N."/>
            <person name="Ovchinnikova G."/>
            <person name="Kerfeld C.A."/>
            <person name="Cannon G.C."/>
            <person name="Heinhorst S."/>
            <person name="Woyke T."/>
        </authorList>
    </citation>
    <scope>NUCLEOTIDE SEQUENCE [LARGE SCALE GENOMIC DNA]</scope>
    <source>
        <strain evidence="13">K12</strain>
    </source>
</reference>
<dbReference type="InterPro" id="IPR014001">
    <property type="entry name" value="Helicase_ATP-bd"/>
</dbReference>
<dbReference type="PANTHER" id="PTHR47959">
    <property type="entry name" value="ATP-DEPENDENT RNA HELICASE RHLE-RELATED"/>
    <property type="match status" value="1"/>
</dbReference>
<dbReference type="InterPro" id="IPR000629">
    <property type="entry name" value="RNA-helicase_DEAD-box_CS"/>
</dbReference>
<feature type="compositionally biased region" description="Gly residues" evidence="9">
    <location>
        <begin position="405"/>
        <end position="415"/>
    </location>
</feature>
<dbReference type="FunFam" id="3.40.50.300:FF:000468">
    <property type="entry name" value="ATP-dependent RNA helicase RhlE"/>
    <property type="match status" value="1"/>
</dbReference>
<dbReference type="AlphaFoldDB" id="D5X4D9"/>
<dbReference type="GO" id="GO:0016887">
    <property type="term" value="F:ATP hydrolysis activity"/>
    <property type="evidence" value="ECO:0007669"/>
    <property type="project" value="RHEA"/>
</dbReference>
<keyword evidence="2 7" id="KW-0547">Nucleotide-binding</keyword>
<dbReference type="SMART" id="SM00487">
    <property type="entry name" value="DEXDc"/>
    <property type="match status" value="1"/>
</dbReference>
<dbReference type="PANTHER" id="PTHR47959:SF13">
    <property type="entry name" value="ATP-DEPENDENT RNA HELICASE RHLE"/>
    <property type="match status" value="1"/>
</dbReference>
<dbReference type="CDD" id="cd00268">
    <property type="entry name" value="DEADc"/>
    <property type="match status" value="1"/>
</dbReference>
<evidence type="ECO:0000256" key="2">
    <source>
        <dbReference type="ARBA" id="ARBA00022741"/>
    </source>
</evidence>
<feature type="region of interest" description="Disordered" evidence="9">
    <location>
        <begin position="397"/>
        <end position="533"/>
    </location>
</feature>
<dbReference type="GO" id="GO:0003724">
    <property type="term" value="F:RNA helicase activity"/>
    <property type="evidence" value="ECO:0007669"/>
    <property type="project" value="UniProtKB-UniRule"/>
</dbReference>
<dbReference type="Pfam" id="PF00270">
    <property type="entry name" value="DEAD"/>
    <property type="match status" value="1"/>
</dbReference>
<evidence type="ECO:0000259" key="11">
    <source>
        <dbReference type="PROSITE" id="PS51194"/>
    </source>
</evidence>
<keyword evidence="7" id="KW-0690">Ribosome biogenesis</keyword>
<accession>D5X4D9</accession>
<dbReference type="GO" id="GO:0009266">
    <property type="term" value="P:response to temperature stimulus"/>
    <property type="evidence" value="ECO:0007669"/>
    <property type="project" value="UniProtKB-ARBA"/>
</dbReference>
<dbReference type="KEGG" id="tin:Tint_0328"/>
<evidence type="ECO:0000256" key="1">
    <source>
        <dbReference type="ARBA" id="ARBA00022490"/>
    </source>
</evidence>
<dbReference type="GO" id="GO:0005524">
    <property type="term" value="F:ATP binding"/>
    <property type="evidence" value="ECO:0007669"/>
    <property type="project" value="UniProtKB-UniRule"/>
</dbReference>
<evidence type="ECO:0000256" key="4">
    <source>
        <dbReference type="ARBA" id="ARBA00022806"/>
    </source>
</evidence>
<dbReference type="BioCyc" id="TINT75379:TINT_RS01655-MONOMER"/>
<proteinExistence type="inferred from homology"/>
<dbReference type="Pfam" id="PF00271">
    <property type="entry name" value="Helicase_C"/>
    <property type="match status" value="1"/>
</dbReference>
<comment type="catalytic activity">
    <reaction evidence="6 7">
        <text>ATP + H2O = ADP + phosphate + H(+)</text>
        <dbReference type="Rhea" id="RHEA:13065"/>
        <dbReference type="ChEBI" id="CHEBI:15377"/>
        <dbReference type="ChEBI" id="CHEBI:15378"/>
        <dbReference type="ChEBI" id="CHEBI:30616"/>
        <dbReference type="ChEBI" id="CHEBI:43474"/>
        <dbReference type="ChEBI" id="CHEBI:456216"/>
        <dbReference type="EC" id="3.6.4.13"/>
    </reaction>
</comment>
<evidence type="ECO:0000313" key="13">
    <source>
        <dbReference type="EMBL" id="ADG29740.1"/>
    </source>
</evidence>
<dbReference type="EC" id="3.6.4.13" evidence="7"/>
<evidence type="ECO:0000259" key="10">
    <source>
        <dbReference type="PROSITE" id="PS51192"/>
    </source>
</evidence>
<evidence type="ECO:0000256" key="9">
    <source>
        <dbReference type="SAM" id="MobiDB-lite"/>
    </source>
</evidence>
<dbReference type="InterPro" id="IPR027417">
    <property type="entry name" value="P-loop_NTPase"/>
</dbReference>
<dbReference type="EMBL" id="CP002021">
    <property type="protein sequence ID" value="ADG29740.1"/>
    <property type="molecule type" value="Genomic_DNA"/>
</dbReference>
<dbReference type="GO" id="GO:0042255">
    <property type="term" value="P:ribosome assembly"/>
    <property type="evidence" value="ECO:0007669"/>
    <property type="project" value="InterPro"/>
</dbReference>
<dbReference type="InterPro" id="IPR011545">
    <property type="entry name" value="DEAD/DEAH_box_helicase_dom"/>
</dbReference>
<dbReference type="SUPFAM" id="SSF52540">
    <property type="entry name" value="P-loop containing nucleoside triphosphate hydrolases"/>
    <property type="match status" value="2"/>
</dbReference>
<evidence type="ECO:0000256" key="7">
    <source>
        <dbReference type="HAMAP-Rule" id="MF_00968"/>
    </source>
</evidence>
<dbReference type="InterPro" id="IPR014014">
    <property type="entry name" value="RNA_helicase_DEAD_Q_motif"/>
</dbReference>
<comment type="function">
    <text evidence="7">DEAD-box RNA helicase involved in ribosome assembly. Has RNA-dependent ATPase activity and unwinds double-stranded RNA.</text>
</comment>
<evidence type="ECO:0000256" key="6">
    <source>
        <dbReference type="ARBA" id="ARBA00047984"/>
    </source>
</evidence>
<feature type="compositionally biased region" description="Gly residues" evidence="9">
    <location>
        <begin position="518"/>
        <end position="533"/>
    </location>
</feature>
<dbReference type="InterPro" id="IPR028622">
    <property type="entry name" value="DEAD_helicase_RhlE"/>
</dbReference>
<evidence type="ECO:0000259" key="12">
    <source>
        <dbReference type="PROSITE" id="PS51195"/>
    </source>
</evidence>
<keyword evidence="1 7" id="KW-0963">Cytoplasm</keyword>
<feature type="domain" description="DEAD-box RNA helicase Q" evidence="12">
    <location>
        <begin position="1"/>
        <end position="29"/>
    </location>
</feature>
<organism evidence="13">
    <name type="scientific">Thiomonas intermedia (strain K12)</name>
    <name type="common">Thiobacillus intermedius</name>
    <dbReference type="NCBI Taxonomy" id="75379"/>
    <lineage>
        <taxon>Bacteria</taxon>
        <taxon>Pseudomonadati</taxon>
        <taxon>Pseudomonadota</taxon>
        <taxon>Betaproteobacteria</taxon>
        <taxon>Burkholderiales</taxon>
        <taxon>Thiomonas</taxon>
    </lineage>
</organism>
<gene>
    <name evidence="7" type="primary">rhlE</name>
    <name evidence="13" type="ordered locus">Tint_0328</name>
</gene>
<dbReference type="HOGENOM" id="CLU_003041_28_3_4"/>
<keyword evidence="5 7" id="KW-0067">ATP-binding</keyword>
<comment type="similarity">
    <text evidence="7">Belongs to the DEAD box helicase family. RhlE subfamily.</text>
</comment>
<keyword evidence="4 7" id="KW-0347">Helicase</keyword>
<dbReference type="HAMAP" id="MF_00968">
    <property type="entry name" value="DEAD_helicase_RhlE"/>
    <property type="match status" value="1"/>
</dbReference>
<dbReference type="SMART" id="SM00490">
    <property type="entry name" value="HELICc"/>
    <property type="match status" value="1"/>
</dbReference>
<dbReference type="PROSITE" id="PS51192">
    <property type="entry name" value="HELICASE_ATP_BIND_1"/>
    <property type="match status" value="1"/>
</dbReference>
<evidence type="ECO:0000256" key="8">
    <source>
        <dbReference type="PROSITE-ProRule" id="PRU00552"/>
    </source>
</evidence>
<dbReference type="GO" id="GO:0005829">
    <property type="term" value="C:cytosol"/>
    <property type="evidence" value="ECO:0007669"/>
    <property type="project" value="TreeGrafter"/>
</dbReference>
<dbReference type="FunFam" id="3.40.50.300:FF:000108">
    <property type="entry name" value="ATP-dependent RNA helicase RhlE"/>
    <property type="match status" value="1"/>
</dbReference>
<evidence type="ECO:0000256" key="3">
    <source>
        <dbReference type="ARBA" id="ARBA00022801"/>
    </source>
</evidence>
<feature type="domain" description="Helicase C-terminal" evidence="11">
    <location>
        <begin position="234"/>
        <end position="383"/>
    </location>
</feature>
<dbReference type="InterPro" id="IPR044742">
    <property type="entry name" value="DEAD/DEAH_RhlB"/>
</dbReference>
<dbReference type="Gene3D" id="3.40.50.300">
    <property type="entry name" value="P-loop containing nucleotide triphosphate hydrolases"/>
    <property type="match status" value="2"/>
</dbReference>
<dbReference type="GO" id="GO:0003676">
    <property type="term" value="F:nucleic acid binding"/>
    <property type="evidence" value="ECO:0007669"/>
    <property type="project" value="InterPro"/>
</dbReference>
<dbReference type="CDD" id="cd18787">
    <property type="entry name" value="SF2_C_DEAD"/>
    <property type="match status" value="1"/>
</dbReference>
<keyword evidence="3 7" id="KW-0378">Hydrolase</keyword>
<dbReference type="PROSITE" id="PS00039">
    <property type="entry name" value="DEAD_ATP_HELICASE"/>
    <property type="match status" value="1"/>
</dbReference>
<evidence type="ECO:0000256" key="5">
    <source>
        <dbReference type="ARBA" id="ARBA00022840"/>
    </source>
</evidence>
<protein>
    <recommendedName>
        <fullName evidence="7">ATP-dependent RNA helicase RhlE</fullName>
        <ecNumber evidence="7">3.6.4.13</ecNumber>
    </recommendedName>
</protein>
<dbReference type="PROSITE" id="PS51195">
    <property type="entry name" value="Q_MOTIF"/>
    <property type="match status" value="1"/>
</dbReference>
<dbReference type="InterPro" id="IPR001650">
    <property type="entry name" value="Helicase_C-like"/>
</dbReference>
<feature type="domain" description="Helicase ATP-binding" evidence="10">
    <location>
        <begin position="32"/>
        <end position="210"/>
    </location>
</feature>
<dbReference type="InterPro" id="IPR050079">
    <property type="entry name" value="DEAD_box_RNA_helicase"/>
</dbReference>
<sequence length="533" mass="56960">MSFQDLGLIEPLVRAVAEQGYTVPTPIQLQAIPVVLAGHDLLAAAQTGTGKTAGFTLPMLQRLSGGEPARNAKGKIIPRALILTPTRELAAQVHENLAAYGRHLKLHSMAMYGGVGMQPQINALARGMDIVVATPGRLLDHQSQRNIDLSAVQMLVLDEADRMLDMGFVHDMRRIVALLPKQRQNLLFSATFSEEIKRLAGDFLVNPQQVAVARQNATADLVEQIVFPVDRERKRDMLVHLIRERNWPQTLVFTRTKHGANRLAEQLDKDGIVATGFHGNKTQSARLRALADFKSGKLQVLVATDIAARGIDIDQLPVVVNYELPNIPEDYVHRIGRTGRAGSNGQAISLVCVDELGFLRDIEKLVRNPITQEVIPGFEPDPNAKAQPIVMGRTVLHGGERRGGKGGGGAGGGQGQRRNGASAGNRGASRNGPGQGQGRAQTPASAKPQGQRASGRSAKPSASTASKVPPEQRADAWQGTPWVELDLPPHMRNGQGRGRRPAGAGGGAGRPAAANGNSFGGGQRRPGGGQRGR</sequence>
<dbReference type="STRING" id="75379.Tint_0328"/>
<feature type="short sequence motif" description="Q motif" evidence="8">
    <location>
        <begin position="1"/>
        <end position="29"/>
    </location>
</feature>